<keyword evidence="4" id="KW-0269">Exonuclease</keyword>
<dbReference type="AlphaFoldDB" id="A0A6J6KPW5"/>
<dbReference type="NCBIfam" id="TIGR00237">
    <property type="entry name" value="xseA"/>
    <property type="match status" value="1"/>
</dbReference>
<dbReference type="Pfam" id="PF13742">
    <property type="entry name" value="tRNA_anti_2"/>
    <property type="match status" value="1"/>
</dbReference>
<dbReference type="GO" id="GO:0008855">
    <property type="term" value="F:exodeoxyribonuclease VII activity"/>
    <property type="evidence" value="ECO:0007669"/>
    <property type="project" value="InterPro"/>
</dbReference>
<feature type="domain" description="Exonuclease VII large subunit C-terminal" evidence="5">
    <location>
        <begin position="145"/>
        <end position="341"/>
    </location>
</feature>
<protein>
    <submittedName>
        <fullName evidence="7">Unannotated protein</fullName>
    </submittedName>
</protein>
<name>A0A6J6KPW5_9ZZZZ</name>
<dbReference type="CDD" id="cd04489">
    <property type="entry name" value="ExoVII_LU_OBF"/>
    <property type="match status" value="1"/>
</dbReference>
<keyword evidence="1" id="KW-0963">Cytoplasm</keyword>
<dbReference type="GO" id="GO:0006308">
    <property type="term" value="P:DNA catabolic process"/>
    <property type="evidence" value="ECO:0007669"/>
    <property type="project" value="InterPro"/>
</dbReference>
<evidence type="ECO:0000256" key="2">
    <source>
        <dbReference type="ARBA" id="ARBA00022722"/>
    </source>
</evidence>
<reference evidence="7" key="1">
    <citation type="submission" date="2020-05" db="EMBL/GenBank/DDBJ databases">
        <authorList>
            <person name="Chiriac C."/>
            <person name="Salcher M."/>
            <person name="Ghai R."/>
            <person name="Kavagutti S V."/>
        </authorList>
    </citation>
    <scope>NUCLEOTIDE SEQUENCE</scope>
</reference>
<organism evidence="7">
    <name type="scientific">freshwater metagenome</name>
    <dbReference type="NCBI Taxonomy" id="449393"/>
    <lineage>
        <taxon>unclassified sequences</taxon>
        <taxon>metagenomes</taxon>
        <taxon>ecological metagenomes</taxon>
    </lineage>
</organism>
<dbReference type="Pfam" id="PF02601">
    <property type="entry name" value="Exonuc_VII_L"/>
    <property type="match status" value="1"/>
</dbReference>
<proteinExistence type="predicted"/>
<feature type="domain" description="OB-fold nucleic acid binding" evidence="6">
    <location>
        <begin position="14"/>
        <end position="118"/>
    </location>
</feature>
<dbReference type="InterPro" id="IPR003753">
    <property type="entry name" value="Exonuc_VII_L"/>
</dbReference>
<evidence type="ECO:0000313" key="7">
    <source>
        <dbReference type="EMBL" id="CAB4651018.1"/>
    </source>
</evidence>
<evidence type="ECO:0000256" key="1">
    <source>
        <dbReference type="ARBA" id="ARBA00022490"/>
    </source>
</evidence>
<evidence type="ECO:0000256" key="3">
    <source>
        <dbReference type="ARBA" id="ARBA00022801"/>
    </source>
</evidence>
<keyword evidence="2" id="KW-0540">Nuclease</keyword>
<accession>A0A6J6KPW5</accession>
<dbReference type="PANTHER" id="PTHR30008">
    <property type="entry name" value="EXODEOXYRIBONUCLEASE 7 LARGE SUBUNIT"/>
    <property type="match status" value="1"/>
</dbReference>
<keyword evidence="3" id="KW-0378">Hydrolase</keyword>
<dbReference type="EMBL" id="CAEZWE010000024">
    <property type="protein sequence ID" value="CAB4651018.1"/>
    <property type="molecule type" value="Genomic_DNA"/>
</dbReference>
<evidence type="ECO:0000259" key="6">
    <source>
        <dbReference type="Pfam" id="PF13742"/>
    </source>
</evidence>
<dbReference type="InterPro" id="IPR025824">
    <property type="entry name" value="OB-fold_nuc-bd_dom"/>
</dbReference>
<evidence type="ECO:0000256" key="4">
    <source>
        <dbReference type="ARBA" id="ARBA00022839"/>
    </source>
</evidence>
<dbReference type="GO" id="GO:0009318">
    <property type="term" value="C:exodeoxyribonuclease VII complex"/>
    <property type="evidence" value="ECO:0007669"/>
    <property type="project" value="InterPro"/>
</dbReference>
<sequence>MNDEIEFFNGAPAFTVGQFADILNRVLRASFDEGVWIEGEIEGLKRPQPHLYFTLIENIDGKKAQVNINLFAGPLKNVQAKMRQQGIELKDGMKVRLYGRPEYYGPFGKLNIIVTDIDTQFTIGDIAAQREALLKSLLEKGVDKPNKKLSVPLVPLRLGVISSSQAAGWADAQQTLLESGIGFHISFVDVRVQGDDAPPQIVAALNTLSRRKDIDLVLLMRGGGSKGDLAAFDDERIAHAIARCAHPVFTGIGHQIDTSIADVIAHTAHKTPTACAKAVIAYVEEFMGNLSWSAGELRRVTERSLERATNRIGMCIERLKTRPKLVLERAQQRIEMNKTSLRLLDPATVLAKGWSITRASSGRIVRSISDVAQGDTLVTTLIDGQVTSTVEEVV</sequence>
<evidence type="ECO:0000259" key="5">
    <source>
        <dbReference type="Pfam" id="PF02601"/>
    </source>
</evidence>
<dbReference type="InterPro" id="IPR020579">
    <property type="entry name" value="Exonuc_VII_lsu_C"/>
</dbReference>
<dbReference type="GO" id="GO:0003676">
    <property type="term" value="F:nucleic acid binding"/>
    <property type="evidence" value="ECO:0007669"/>
    <property type="project" value="InterPro"/>
</dbReference>
<dbReference type="PANTHER" id="PTHR30008:SF0">
    <property type="entry name" value="EXODEOXYRIBONUCLEASE 7 LARGE SUBUNIT"/>
    <property type="match status" value="1"/>
</dbReference>
<gene>
    <name evidence="7" type="ORF">UFOPK2169_00764</name>
</gene>